<dbReference type="EMBL" id="CAJNOJ010000004">
    <property type="protein sequence ID" value="CAF0739187.1"/>
    <property type="molecule type" value="Genomic_DNA"/>
</dbReference>
<reference evidence="3" key="1">
    <citation type="submission" date="2021-02" db="EMBL/GenBank/DDBJ databases">
        <authorList>
            <person name="Nowell W R."/>
        </authorList>
    </citation>
    <scope>NUCLEOTIDE SEQUENCE</scope>
</reference>
<keyword evidence="2" id="KW-0812">Transmembrane</keyword>
<evidence type="ECO:0000256" key="2">
    <source>
        <dbReference type="SAM" id="Phobius"/>
    </source>
</evidence>
<gene>
    <name evidence="3" type="ORF">EDS130_LOCUS1616</name>
</gene>
<comment type="caution">
    <text evidence="3">The sequence shown here is derived from an EMBL/GenBank/DDBJ whole genome shotgun (WGS) entry which is preliminary data.</text>
</comment>
<feature type="transmembrane region" description="Helical" evidence="2">
    <location>
        <begin position="106"/>
        <end position="127"/>
    </location>
</feature>
<accession>A0A813NQQ1</accession>
<keyword evidence="2" id="KW-1133">Transmembrane helix</keyword>
<feature type="transmembrane region" description="Helical" evidence="2">
    <location>
        <begin position="147"/>
        <end position="167"/>
    </location>
</feature>
<evidence type="ECO:0000313" key="4">
    <source>
        <dbReference type="Proteomes" id="UP000663852"/>
    </source>
</evidence>
<dbReference type="OrthoDB" id="9996315at2759"/>
<name>A0A813NQQ1_ADIRI</name>
<feature type="region of interest" description="Disordered" evidence="1">
    <location>
        <begin position="264"/>
        <end position="302"/>
    </location>
</feature>
<feature type="compositionally biased region" description="Basic and acidic residues" evidence="1">
    <location>
        <begin position="269"/>
        <end position="302"/>
    </location>
</feature>
<organism evidence="3 4">
    <name type="scientific">Adineta ricciae</name>
    <name type="common">Rotifer</name>
    <dbReference type="NCBI Taxonomy" id="249248"/>
    <lineage>
        <taxon>Eukaryota</taxon>
        <taxon>Metazoa</taxon>
        <taxon>Spiralia</taxon>
        <taxon>Gnathifera</taxon>
        <taxon>Rotifera</taxon>
        <taxon>Eurotatoria</taxon>
        <taxon>Bdelloidea</taxon>
        <taxon>Adinetida</taxon>
        <taxon>Adinetidae</taxon>
        <taxon>Adineta</taxon>
    </lineage>
</organism>
<dbReference type="AlphaFoldDB" id="A0A813NQQ1"/>
<keyword evidence="2" id="KW-0472">Membrane</keyword>
<evidence type="ECO:0000256" key="1">
    <source>
        <dbReference type="SAM" id="MobiDB-lite"/>
    </source>
</evidence>
<protein>
    <submittedName>
        <fullName evidence="3">Uncharacterized protein</fullName>
    </submittedName>
</protein>
<sequence>MSLTLLLICRQSIRLGNFSQLRTSLVTNSLRPVYSPSNLCVAQLSTLKSRYGSINPSQTQNPFQKPSDERTRRRYLQEHIRFREQFQLENDYELIFALPRQRMYGLLHLLCTCASISMFVFVLVHVNRDLIDLDAPNVGAHENIPPIVLYSVATIIGACFGLILVLISRTPTRLYYSSVRKSYALIYYPVIGVFRQKKILFNMQQYQIIPQQLDSINGPQRAAKIRIQFGTGLLKTRQHFYFIEHYFRSKRDVNRLRCKDIEQDSTTDENDKYKDEEDSHIWQTVVEKKDQPYQERPRQQRT</sequence>
<dbReference type="Proteomes" id="UP000663852">
    <property type="component" value="Unassembled WGS sequence"/>
</dbReference>
<evidence type="ECO:0000313" key="3">
    <source>
        <dbReference type="EMBL" id="CAF0739187.1"/>
    </source>
</evidence>
<proteinExistence type="predicted"/>